<dbReference type="PhylomeDB" id="A0A0G4HUW1"/>
<dbReference type="InterPro" id="IPR036249">
    <property type="entry name" value="Thioredoxin-like_sf"/>
</dbReference>
<dbReference type="AlphaFoldDB" id="A0A0G4HUW1"/>
<dbReference type="InterPro" id="IPR013766">
    <property type="entry name" value="Thioredoxin_domain"/>
</dbReference>
<dbReference type="InterPro" id="IPR017937">
    <property type="entry name" value="Thioredoxin_CS"/>
</dbReference>
<evidence type="ECO:0000256" key="6">
    <source>
        <dbReference type="SAM" id="MobiDB-lite"/>
    </source>
</evidence>
<dbReference type="PROSITE" id="PS00194">
    <property type="entry name" value="THIOREDOXIN_1"/>
    <property type="match status" value="1"/>
</dbReference>
<evidence type="ECO:0000256" key="4">
    <source>
        <dbReference type="ARBA" id="ARBA00023136"/>
    </source>
</evidence>
<reference evidence="10" key="1">
    <citation type="submission" date="2014-11" db="EMBL/GenBank/DDBJ databases">
        <authorList>
            <person name="Otto D Thomas"/>
            <person name="Naeem Raeece"/>
        </authorList>
    </citation>
    <scope>NUCLEOTIDE SEQUENCE</scope>
</reference>
<dbReference type="EMBL" id="CDMZ01003980">
    <property type="protein sequence ID" value="CEM48253.1"/>
    <property type="molecule type" value="Genomic_DNA"/>
</dbReference>
<keyword evidence="3 7" id="KW-1133">Transmembrane helix</keyword>
<dbReference type="CDD" id="cd02961">
    <property type="entry name" value="PDI_a_family"/>
    <property type="match status" value="1"/>
</dbReference>
<dbReference type="PANTHER" id="PTHR46426">
    <property type="entry name" value="PROTEIN DISULFIDE-ISOMERASE TMX3"/>
    <property type="match status" value="1"/>
</dbReference>
<evidence type="ECO:0000313" key="10">
    <source>
        <dbReference type="EMBL" id="CEM48253.1"/>
    </source>
</evidence>
<evidence type="ECO:0000256" key="1">
    <source>
        <dbReference type="ARBA" id="ARBA00004389"/>
    </source>
</evidence>
<comment type="function">
    <text evidence="5">Probable disulfide isomerase, which participates in the folding of proteins containing disulfide bonds. May act as a dithiol oxidase. Acts as a regulator of endoplasmic reticulum-mitochondria contact sites via its ability to regulate redox signals.</text>
</comment>
<dbReference type="InterPro" id="IPR052250">
    <property type="entry name" value="PDI_TMX3"/>
</dbReference>
<protein>
    <recommendedName>
        <fullName evidence="9">Thioredoxin domain-containing protein</fullName>
    </recommendedName>
</protein>
<dbReference type="SUPFAM" id="SSF52833">
    <property type="entry name" value="Thioredoxin-like"/>
    <property type="match status" value="2"/>
</dbReference>
<feature type="chain" id="PRO_5005191994" description="Thioredoxin domain-containing protein" evidence="8">
    <location>
        <begin position="21"/>
        <end position="487"/>
    </location>
</feature>
<evidence type="ECO:0000256" key="8">
    <source>
        <dbReference type="SAM" id="SignalP"/>
    </source>
</evidence>
<dbReference type="VEuPathDB" id="CryptoDB:Cvel_8743"/>
<keyword evidence="4 7" id="KW-0472">Membrane</keyword>
<organism evidence="10">
    <name type="scientific">Chromera velia CCMP2878</name>
    <dbReference type="NCBI Taxonomy" id="1169474"/>
    <lineage>
        <taxon>Eukaryota</taxon>
        <taxon>Sar</taxon>
        <taxon>Alveolata</taxon>
        <taxon>Colpodellida</taxon>
        <taxon>Chromeraceae</taxon>
        <taxon>Chromera</taxon>
    </lineage>
</organism>
<evidence type="ECO:0000259" key="9">
    <source>
        <dbReference type="PROSITE" id="PS51352"/>
    </source>
</evidence>
<gene>
    <name evidence="10" type="ORF">Cvel_8743</name>
</gene>
<proteinExistence type="predicted"/>
<dbReference type="PANTHER" id="PTHR46426:SF1">
    <property type="entry name" value="PROTEIN DISULFIDE-ISOMERASE TMX3"/>
    <property type="match status" value="1"/>
</dbReference>
<feature type="domain" description="Thioredoxin" evidence="9">
    <location>
        <begin position="13"/>
        <end position="137"/>
    </location>
</feature>
<keyword evidence="8" id="KW-0732">Signal</keyword>
<dbReference type="GO" id="GO:0005789">
    <property type="term" value="C:endoplasmic reticulum membrane"/>
    <property type="evidence" value="ECO:0007669"/>
    <property type="project" value="UniProtKB-SubCell"/>
</dbReference>
<accession>A0A0G4HUW1</accession>
<dbReference type="Pfam" id="PF13848">
    <property type="entry name" value="Thioredoxin_6"/>
    <property type="match status" value="1"/>
</dbReference>
<name>A0A0G4HUW1_9ALVE</name>
<dbReference type="Gene3D" id="3.40.30.10">
    <property type="entry name" value="Glutaredoxin"/>
    <property type="match status" value="2"/>
</dbReference>
<keyword evidence="2 7" id="KW-0812">Transmembrane</keyword>
<sequence length="487" mass="53572">MFWLGKFGTLVVLLVGLAVSEEHVHDLTSETFKSGDRLSGGWLIEFYAPWCGHCKRLLPEFEKAAQSVLSLEEAQGKRIGSFGKVDCTAHKDPCNTHGVRGYPTIKFFPDGTKSPPMDYNGARRADALGAFVQRMSAPPVTVVSSESELAGFVKAAKMSTELTIFLASYEGGSATAPSAYASVAAKRRDRFTFVFAEGLASSESFPSGGEAGGFRLFFINAEGVKEESNQPVWESEAATDRLELLLDVYRFPLVSVIGGSNFFELTNAKRRLVMIAHRPGDIGEEERSKIKQSALKWRDTFAFGTVDFDQYSAALKTYRISDRQLPAVVVLGDQPKARLLWQDENLLTLSALEEGLQRVASGGLKPQKEWEEGATNRLIRVFREKFGEVLTYASRSSSNLAVVMVVLGIVIAFLGFLVWACVMCLDDSWSDREVEEAAQAVSRLQKEGGEGLSSQPTAAEEERDQSPETTGDEAKKEKAKEEPKKEK</sequence>
<feature type="compositionally biased region" description="Basic and acidic residues" evidence="6">
    <location>
        <begin position="472"/>
        <end position="487"/>
    </location>
</feature>
<feature type="signal peptide" evidence="8">
    <location>
        <begin position="1"/>
        <end position="20"/>
    </location>
</feature>
<evidence type="ECO:0000256" key="7">
    <source>
        <dbReference type="SAM" id="Phobius"/>
    </source>
</evidence>
<feature type="transmembrane region" description="Helical" evidence="7">
    <location>
        <begin position="400"/>
        <end position="422"/>
    </location>
</feature>
<comment type="subcellular location">
    <subcellularLocation>
        <location evidence="1">Endoplasmic reticulum membrane</location>
        <topology evidence="1">Single-pass membrane protein</topology>
    </subcellularLocation>
</comment>
<dbReference type="Pfam" id="PF00085">
    <property type="entry name" value="Thioredoxin"/>
    <property type="match status" value="1"/>
</dbReference>
<evidence type="ECO:0000256" key="3">
    <source>
        <dbReference type="ARBA" id="ARBA00022989"/>
    </source>
</evidence>
<feature type="region of interest" description="Disordered" evidence="6">
    <location>
        <begin position="440"/>
        <end position="487"/>
    </location>
</feature>
<dbReference type="PROSITE" id="PS51352">
    <property type="entry name" value="THIOREDOXIN_2"/>
    <property type="match status" value="1"/>
</dbReference>
<evidence type="ECO:0000256" key="5">
    <source>
        <dbReference type="ARBA" id="ARBA00045246"/>
    </source>
</evidence>
<dbReference type="PRINTS" id="PR00421">
    <property type="entry name" value="THIOREDOXIN"/>
</dbReference>
<evidence type="ECO:0000256" key="2">
    <source>
        <dbReference type="ARBA" id="ARBA00022692"/>
    </source>
</evidence>